<accession>A0A6C0JYZ4</accession>
<organism evidence="1">
    <name type="scientific">viral metagenome</name>
    <dbReference type="NCBI Taxonomy" id="1070528"/>
    <lineage>
        <taxon>unclassified sequences</taxon>
        <taxon>metagenomes</taxon>
        <taxon>organismal metagenomes</taxon>
    </lineage>
</organism>
<evidence type="ECO:0008006" key="2">
    <source>
        <dbReference type="Google" id="ProtNLM"/>
    </source>
</evidence>
<evidence type="ECO:0000313" key="1">
    <source>
        <dbReference type="EMBL" id="QHU09118.1"/>
    </source>
</evidence>
<reference evidence="1" key="1">
    <citation type="journal article" date="2020" name="Nature">
        <title>Giant virus diversity and host interactions through global metagenomics.</title>
        <authorList>
            <person name="Schulz F."/>
            <person name="Roux S."/>
            <person name="Paez-Espino D."/>
            <person name="Jungbluth S."/>
            <person name="Walsh D.A."/>
            <person name="Denef V.J."/>
            <person name="McMahon K.D."/>
            <person name="Konstantinidis K.T."/>
            <person name="Eloe-Fadrosh E.A."/>
            <person name="Kyrpides N.C."/>
            <person name="Woyke T."/>
        </authorList>
    </citation>
    <scope>NUCLEOTIDE SEQUENCE</scope>
    <source>
        <strain evidence="1">GVMAG-S-1074260-58</strain>
    </source>
</reference>
<sequence length="96" mass="11352">MSTNMLSVLKTDIENMTFQHQIEVLRILHERNYISLNENNNGTFVNLTKLSVEDVSLLREYCDYVNQQQNTITSVEDEKKYIQDTYFKPNKDTTIK</sequence>
<proteinExistence type="predicted"/>
<name>A0A6C0JYZ4_9ZZZZ</name>
<dbReference type="EMBL" id="MN740705">
    <property type="protein sequence ID" value="QHU09118.1"/>
    <property type="molecule type" value="Genomic_DNA"/>
</dbReference>
<protein>
    <recommendedName>
        <fullName evidence="2">NET domain-containing protein</fullName>
    </recommendedName>
</protein>
<dbReference type="AlphaFoldDB" id="A0A6C0JYZ4"/>